<evidence type="ECO:0000256" key="5">
    <source>
        <dbReference type="SAM" id="MobiDB-lite"/>
    </source>
</evidence>
<dbReference type="GO" id="GO:0030968">
    <property type="term" value="P:endoplasmic reticulum unfolded protein response"/>
    <property type="evidence" value="ECO:0007669"/>
    <property type="project" value="TreeGrafter"/>
</dbReference>
<feature type="compositionally biased region" description="Polar residues" evidence="5">
    <location>
        <begin position="116"/>
        <end position="125"/>
    </location>
</feature>
<organism evidence="7 8">
    <name type="scientific">Xylaria flabelliformis</name>
    <dbReference type="NCBI Taxonomy" id="2512241"/>
    <lineage>
        <taxon>Eukaryota</taxon>
        <taxon>Fungi</taxon>
        <taxon>Dikarya</taxon>
        <taxon>Ascomycota</taxon>
        <taxon>Pezizomycotina</taxon>
        <taxon>Sordariomycetes</taxon>
        <taxon>Xylariomycetidae</taxon>
        <taxon>Xylariales</taxon>
        <taxon>Xylariaceae</taxon>
        <taxon>Xylaria</taxon>
    </lineage>
</organism>
<accession>A0A553HZ95</accession>
<feature type="region of interest" description="Disordered" evidence="5">
    <location>
        <begin position="592"/>
        <end position="618"/>
    </location>
</feature>
<feature type="region of interest" description="Disordered" evidence="5">
    <location>
        <begin position="271"/>
        <end position="314"/>
    </location>
</feature>
<dbReference type="STRING" id="2512241.A0A553HZ95"/>
<evidence type="ECO:0000256" key="3">
    <source>
        <dbReference type="ARBA" id="ARBA00022989"/>
    </source>
</evidence>
<keyword evidence="2" id="KW-0812">Transmembrane</keyword>
<feature type="compositionally biased region" description="Basic residues" evidence="5">
    <location>
        <begin position="145"/>
        <end position="155"/>
    </location>
</feature>
<dbReference type="EMBL" id="VFLP01000030">
    <property type="protein sequence ID" value="TRX93272.1"/>
    <property type="molecule type" value="Genomic_DNA"/>
</dbReference>
<protein>
    <recommendedName>
        <fullName evidence="6">Ubiquitin-like domain-containing protein</fullName>
    </recommendedName>
</protein>
<dbReference type="InterPro" id="IPR039751">
    <property type="entry name" value="HERPUD1/2"/>
</dbReference>
<evidence type="ECO:0000313" key="7">
    <source>
        <dbReference type="EMBL" id="TRX93272.1"/>
    </source>
</evidence>
<dbReference type="InterPro" id="IPR029071">
    <property type="entry name" value="Ubiquitin-like_domsf"/>
</dbReference>
<comment type="caution">
    <text evidence="7">The sequence shown here is derived from an EMBL/GenBank/DDBJ whole genome shotgun (WGS) entry which is preliminary data.</text>
</comment>
<dbReference type="OrthoDB" id="21589at2759"/>
<sequence length="746" mass="81063">MTSEPTTSPAAAATEEPGQFTLQILSPSVNVPQPLFLTLSVTTTVRQLKERIRGCVGTKPPDDAQRLIHRGRLLARDSETMLELFGQEPLRSTDRQTLHLVLRDLSEEQRPAPPITSHQHATSRAQPRGHQYPHQQQPQQQQQHAHQHAQHHPQHHTQYLRFSQHPNIAFGNPHAPGALNGTQLPAGMTPQQLLQNQFQVMARLGLANQNENPMFNSMGPQGMPNRESPGITTPGRTASPFQPETTRTVIREGVSPDGQRWRFTVNESIVTTAQRPGRTSSPLSPAEAPARSISQPRSVPTAGSAGAHDLPNIFRTSDADSATRTMADAMRRNASSSSLTNLASYQSQQPIPPGVTTPLISSRNGSAAGTPDPLRALGRPTDTSTRIHANQSSPATPEVYILYSPSGPRAILLNSSLGTYYSPQLRSYQPMSLPPPPTSLNTTAGNAPHIRREALPRIISRSSVTRRNRPNPNSNNLAPGQQAQLQPQRELQVPVPMQAQFGHGMENPQINAIRMVQIWPHIWMIIRLGLFIWWFTSPTSSWSRWITVVSIAITLFIVNTGALNPFAEQIWIPLRRHLENLIPLAADVQGRQQQRPAAGNAQGGDADVANPAGVRDPDPADAAIRLVQQRRQGNANWLLSQARRLERAGILFIASLAPGLAERHIAQVEAETRAERQRQQEAETAAATAAEAAPDHASNNPAADSSEGRGSPSDGQSPDYGAGPSNSTTGQNAKAPAPAPIDARAT</sequence>
<gene>
    <name evidence="7" type="ORF">FHL15_005851</name>
</gene>
<dbReference type="InterPro" id="IPR000626">
    <property type="entry name" value="Ubiquitin-like_dom"/>
</dbReference>
<feature type="region of interest" description="Disordered" evidence="5">
    <location>
        <begin position="460"/>
        <end position="487"/>
    </location>
</feature>
<feature type="region of interest" description="Disordered" evidence="5">
    <location>
        <begin position="671"/>
        <end position="746"/>
    </location>
</feature>
<dbReference type="AlphaFoldDB" id="A0A553HZ95"/>
<feature type="compositionally biased region" description="Low complexity" evidence="5">
    <location>
        <begin position="470"/>
        <end position="487"/>
    </location>
</feature>
<proteinExistence type="predicted"/>
<feature type="domain" description="Ubiquitin-like" evidence="6">
    <location>
        <begin position="22"/>
        <end position="84"/>
    </location>
</feature>
<keyword evidence="3" id="KW-1133">Transmembrane helix</keyword>
<dbReference type="Proteomes" id="UP000319160">
    <property type="component" value="Unassembled WGS sequence"/>
</dbReference>
<dbReference type="SUPFAM" id="SSF54236">
    <property type="entry name" value="Ubiquitin-like"/>
    <property type="match status" value="1"/>
</dbReference>
<feature type="compositionally biased region" description="Low complexity" evidence="5">
    <location>
        <begin position="332"/>
        <end position="344"/>
    </location>
</feature>
<feature type="compositionally biased region" description="Polar residues" evidence="5">
    <location>
        <begin position="358"/>
        <end position="367"/>
    </location>
</feature>
<keyword evidence="4" id="KW-0472">Membrane</keyword>
<dbReference type="PROSITE" id="PS50053">
    <property type="entry name" value="UBIQUITIN_2"/>
    <property type="match status" value="1"/>
</dbReference>
<feature type="compositionally biased region" description="Low complexity" evidence="5">
    <location>
        <begin position="682"/>
        <end position="692"/>
    </location>
</feature>
<feature type="region of interest" description="Disordered" evidence="5">
    <location>
        <begin position="332"/>
        <end position="392"/>
    </location>
</feature>
<name>A0A553HZ95_9PEZI</name>
<comment type="subcellular location">
    <subcellularLocation>
        <location evidence="1">Membrane</location>
    </subcellularLocation>
</comment>
<dbReference type="GO" id="GO:0016020">
    <property type="term" value="C:membrane"/>
    <property type="evidence" value="ECO:0007669"/>
    <property type="project" value="UniProtKB-SubCell"/>
</dbReference>
<feature type="compositionally biased region" description="Polar residues" evidence="5">
    <location>
        <begin position="381"/>
        <end position="392"/>
    </location>
</feature>
<feature type="region of interest" description="Disordered" evidence="5">
    <location>
        <begin position="106"/>
        <end position="186"/>
    </location>
</feature>
<dbReference type="PANTHER" id="PTHR12943">
    <property type="entry name" value="HOMOCYSTEINE-RESPONSIVE ENDOPLASMIC RETICULUM-RESIDENT UNIQUITIN-LIKE DOMAIN HERPUD PROTEIN FAMILY MEMBER"/>
    <property type="match status" value="1"/>
</dbReference>
<keyword evidence="8" id="KW-1185">Reference proteome</keyword>
<feature type="compositionally biased region" description="Basic and acidic residues" evidence="5">
    <location>
        <begin position="671"/>
        <end position="681"/>
    </location>
</feature>
<evidence type="ECO:0000256" key="4">
    <source>
        <dbReference type="ARBA" id="ARBA00023136"/>
    </source>
</evidence>
<dbReference type="Gene3D" id="3.10.20.90">
    <property type="entry name" value="Phosphatidylinositol 3-kinase Catalytic Subunit, Chain A, domain 1"/>
    <property type="match status" value="1"/>
</dbReference>
<feature type="compositionally biased region" description="Polar residues" evidence="5">
    <location>
        <begin position="271"/>
        <end position="283"/>
    </location>
</feature>
<evidence type="ECO:0000256" key="2">
    <source>
        <dbReference type="ARBA" id="ARBA00022692"/>
    </source>
</evidence>
<dbReference type="PANTHER" id="PTHR12943:SF27">
    <property type="entry name" value="HOMOCYSTEINE-INDUCED ENDOPLASMIC RETICULUM PROTEIN, ISOFORM A"/>
    <property type="match status" value="1"/>
</dbReference>
<reference evidence="8" key="1">
    <citation type="submission" date="2019-06" db="EMBL/GenBank/DDBJ databases">
        <title>Draft genome sequence of the griseofulvin-producing fungus Xylaria cubensis strain G536.</title>
        <authorList>
            <person name="Mead M.E."/>
            <person name="Raja H.A."/>
            <person name="Steenwyk J.L."/>
            <person name="Knowles S.L."/>
            <person name="Oberlies N.H."/>
            <person name="Rokas A."/>
        </authorList>
    </citation>
    <scope>NUCLEOTIDE SEQUENCE [LARGE SCALE GENOMIC DNA]</scope>
    <source>
        <strain evidence="8">G536</strain>
    </source>
</reference>
<evidence type="ECO:0000256" key="1">
    <source>
        <dbReference type="ARBA" id="ARBA00004370"/>
    </source>
</evidence>
<evidence type="ECO:0000259" key="6">
    <source>
        <dbReference type="PROSITE" id="PS50053"/>
    </source>
</evidence>
<evidence type="ECO:0000313" key="8">
    <source>
        <dbReference type="Proteomes" id="UP000319160"/>
    </source>
</evidence>
<feature type="compositionally biased region" description="Low complexity" evidence="5">
    <location>
        <begin position="130"/>
        <end position="144"/>
    </location>
</feature>